<evidence type="ECO:0000313" key="4">
    <source>
        <dbReference type="Proteomes" id="UP001443914"/>
    </source>
</evidence>
<dbReference type="EMBL" id="JBDFQZ010000006">
    <property type="protein sequence ID" value="KAK9715654.1"/>
    <property type="molecule type" value="Genomic_DNA"/>
</dbReference>
<keyword evidence="1" id="KW-0175">Coiled coil</keyword>
<keyword evidence="4" id="KW-1185">Reference proteome</keyword>
<dbReference type="AlphaFoldDB" id="A0AAW1KBA3"/>
<comment type="caution">
    <text evidence="3">The sequence shown here is derived from an EMBL/GenBank/DDBJ whole genome shotgun (WGS) entry which is preliminary data.</text>
</comment>
<reference evidence="3" key="1">
    <citation type="submission" date="2024-03" db="EMBL/GenBank/DDBJ databases">
        <title>WGS assembly of Saponaria officinalis var. Norfolk2.</title>
        <authorList>
            <person name="Jenkins J."/>
            <person name="Shu S."/>
            <person name="Grimwood J."/>
            <person name="Barry K."/>
            <person name="Goodstein D."/>
            <person name="Schmutz J."/>
            <person name="Leebens-Mack J."/>
            <person name="Osbourn A."/>
        </authorList>
    </citation>
    <scope>NUCLEOTIDE SEQUENCE [LARGE SCALE GENOMIC DNA]</scope>
    <source>
        <strain evidence="3">JIC</strain>
    </source>
</reference>
<feature type="coiled-coil region" evidence="1">
    <location>
        <begin position="265"/>
        <end position="299"/>
    </location>
</feature>
<feature type="compositionally biased region" description="Basic residues" evidence="2">
    <location>
        <begin position="1"/>
        <end position="15"/>
    </location>
</feature>
<feature type="compositionally biased region" description="Polar residues" evidence="2">
    <location>
        <begin position="29"/>
        <end position="46"/>
    </location>
</feature>
<evidence type="ECO:0000256" key="2">
    <source>
        <dbReference type="SAM" id="MobiDB-lite"/>
    </source>
</evidence>
<name>A0AAW1KBA3_SAPOF</name>
<evidence type="ECO:0000256" key="1">
    <source>
        <dbReference type="SAM" id="Coils"/>
    </source>
</evidence>
<sequence length="318" mass="36795">MTRGRGGGRRSKQGIHIRSEEEQYENISEDLSGSGTDNVENTPVTDNLSSQDVLTIELGKMWFDEGKVVGRVTQSIKNYYHHPYLNWKETPRTIRDHWFNNFRGLCTWNPAHETAVRRDYDEMARLRLKDTVYDAGSKVKGKDKPCPGWMQPEVYKAFLERRMDKQFRNRSKQASLNKKCAEEGPSHHYGSIKAIKHAAKMERYEKLLNDYKEKGEEVTPDKAWFEAVGGYKKDHVYGLGTAASLYYNTPPKSTGKLSSTSSNYVPGLLTQVEAQRQNVEELQKETEEHRKFREEARLREEMYLKTQEQMSQQLAALS</sequence>
<organism evidence="3 4">
    <name type="scientific">Saponaria officinalis</name>
    <name type="common">Common soapwort</name>
    <name type="synonym">Lychnis saponaria</name>
    <dbReference type="NCBI Taxonomy" id="3572"/>
    <lineage>
        <taxon>Eukaryota</taxon>
        <taxon>Viridiplantae</taxon>
        <taxon>Streptophyta</taxon>
        <taxon>Embryophyta</taxon>
        <taxon>Tracheophyta</taxon>
        <taxon>Spermatophyta</taxon>
        <taxon>Magnoliopsida</taxon>
        <taxon>eudicotyledons</taxon>
        <taxon>Gunneridae</taxon>
        <taxon>Pentapetalae</taxon>
        <taxon>Caryophyllales</taxon>
        <taxon>Caryophyllaceae</taxon>
        <taxon>Caryophylleae</taxon>
        <taxon>Saponaria</taxon>
    </lineage>
</organism>
<dbReference type="Proteomes" id="UP001443914">
    <property type="component" value="Unassembled WGS sequence"/>
</dbReference>
<accession>A0AAW1KBA3</accession>
<feature type="region of interest" description="Disordered" evidence="2">
    <location>
        <begin position="1"/>
        <end position="46"/>
    </location>
</feature>
<gene>
    <name evidence="3" type="ORF">RND81_06G180000</name>
</gene>
<protein>
    <recommendedName>
        <fullName evidence="5">Transposase, Ptta/En/Spm, plant</fullName>
    </recommendedName>
</protein>
<evidence type="ECO:0000313" key="3">
    <source>
        <dbReference type="EMBL" id="KAK9715654.1"/>
    </source>
</evidence>
<proteinExistence type="predicted"/>
<evidence type="ECO:0008006" key="5">
    <source>
        <dbReference type="Google" id="ProtNLM"/>
    </source>
</evidence>